<name>A0A7G9YWD4_9EURY</name>
<sequence length="341" mass="38817">MVYINKIRGIWETYKLIRKLSSVNGSGVSKTLLDRVMYNVETLPPLGKEYWWFLFFGQDGENPVQIMLLIFRKYGKKMWFNNKEMVFRESGKNKFQAVTAGWVYDGEELRDLGDTNAIVEIQEKKIVSEISGQKMRLSGSFPNYELSVGDLINLEITKGNYLEDKDACGVFLPPFGVGWVDVFSDVDGIVLGKKFKGTAHLQKVVGVTISGPFHWGRIVFQNGSSISFFCLKTGKSSKTYFRKSATFHDVENNKIIRFGNPKLKISKRGNNWVIVGKDYDKTFRIVLETYAIKRYDMKGGGSQTYIEYGVTSKEFNLKTKDIVITLDELGTGVGTFEDAYR</sequence>
<gene>
    <name evidence="1" type="ORF">HEELABEG_00002</name>
</gene>
<evidence type="ECO:0000313" key="1">
    <source>
        <dbReference type="EMBL" id="QNO52318.1"/>
    </source>
</evidence>
<dbReference type="AlphaFoldDB" id="A0A7G9YWD4"/>
<proteinExistence type="predicted"/>
<evidence type="ECO:0008006" key="2">
    <source>
        <dbReference type="Google" id="ProtNLM"/>
    </source>
</evidence>
<accession>A0A7G9YWD4</accession>
<protein>
    <recommendedName>
        <fullName evidence="2">AttH domain-containing protein</fullName>
    </recommendedName>
</protein>
<reference evidence="1" key="1">
    <citation type="submission" date="2020-06" db="EMBL/GenBank/DDBJ databases">
        <title>Unique genomic features of the anaerobic methanotrophic archaea.</title>
        <authorList>
            <person name="Chadwick G.L."/>
            <person name="Skennerton C.T."/>
            <person name="Laso-Perez R."/>
            <person name="Leu A.O."/>
            <person name="Speth D.R."/>
            <person name="Yu H."/>
            <person name="Morgan-Lang C."/>
            <person name="Hatzenpichler R."/>
            <person name="Goudeau D."/>
            <person name="Malmstrom R."/>
            <person name="Brazelton W.J."/>
            <person name="Woyke T."/>
            <person name="Hallam S.J."/>
            <person name="Tyson G.W."/>
            <person name="Wegener G."/>
            <person name="Boetius A."/>
            <person name="Orphan V."/>
        </authorList>
    </citation>
    <scope>NUCLEOTIDE SEQUENCE</scope>
</reference>
<dbReference type="EMBL" id="MT631507">
    <property type="protein sequence ID" value="QNO52318.1"/>
    <property type="molecule type" value="Genomic_DNA"/>
</dbReference>
<organism evidence="1">
    <name type="scientific">Candidatus Methanophagaceae archaeon ANME-1 ERB6</name>
    <dbReference type="NCBI Taxonomy" id="2759912"/>
    <lineage>
        <taxon>Archaea</taxon>
        <taxon>Methanobacteriati</taxon>
        <taxon>Methanobacteriota</taxon>
        <taxon>Stenosarchaea group</taxon>
        <taxon>Methanomicrobia</taxon>
        <taxon>Candidatus Methanophagales</taxon>
        <taxon>Candidatus Methanophagaceae</taxon>
    </lineage>
</organism>